<dbReference type="STRING" id="71784.A0A1Y2AUJ7"/>
<dbReference type="InterPro" id="IPR045339">
    <property type="entry name" value="DUF6534"/>
</dbReference>
<keyword evidence="1" id="KW-0472">Membrane</keyword>
<feature type="non-terminal residue" evidence="3">
    <location>
        <position position="1"/>
    </location>
</feature>
<dbReference type="OrthoDB" id="2562493at2759"/>
<dbReference type="PANTHER" id="PTHR40465">
    <property type="entry name" value="CHROMOSOME 1, WHOLE GENOME SHOTGUN SEQUENCE"/>
    <property type="match status" value="1"/>
</dbReference>
<sequence length="302" mass="33673">FSLGCMLVQPIIDSFFGGVLAMQVISYFTYQRKDRLWTKTVVGVVAFINLCITCYIWASHFSTYFSAYLFVLNFGRFSPFAETGKLAWFPLLDSINSAVVQSFFAYRAYRLCNNNIVIPIIIMALILTSFGATVAVRVIFASLASLFEASKVKVPELIWLSSIMCADIIITVCILYGLWQSKTGWTHTDKATKRTTTETYQAISKLIRMTLESQVPPTIVAITFMAEFVHTPSSLFGSTLQGIQPKFYAMGLMYALNSRISFQQRFVGDGDRSGVSLTCAHFSIAGLTVSGSRPCLPYEPPR</sequence>
<dbReference type="Pfam" id="PF20152">
    <property type="entry name" value="DUF6534"/>
    <property type="match status" value="1"/>
</dbReference>
<keyword evidence="1" id="KW-1133">Transmembrane helix</keyword>
<feature type="domain" description="DUF6534" evidence="2">
    <location>
        <begin position="164"/>
        <end position="259"/>
    </location>
</feature>
<keyword evidence="4" id="KW-1185">Reference proteome</keyword>
<feature type="transmembrane region" description="Helical" evidence="1">
    <location>
        <begin position="157"/>
        <end position="179"/>
    </location>
</feature>
<dbReference type="PANTHER" id="PTHR40465:SF1">
    <property type="entry name" value="DUF6534 DOMAIN-CONTAINING PROTEIN"/>
    <property type="match status" value="1"/>
</dbReference>
<feature type="transmembrane region" description="Helical" evidence="1">
    <location>
        <begin position="87"/>
        <end position="109"/>
    </location>
</feature>
<accession>A0A1Y2AUJ7</accession>
<proteinExistence type="predicted"/>
<gene>
    <name evidence="3" type="ORF">BCR39DRAFT_470528</name>
</gene>
<dbReference type="AlphaFoldDB" id="A0A1Y2AUJ7"/>
<dbReference type="InParanoid" id="A0A1Y2AUJ7"/>
<protein>
    <recommendedName>
        <fullName evidence="2">DUF6534 domain-containing protein</fullName>
    </recommendedName>
</protein>
<evidence type="ECO:0000313" key="4">
    <source>
        <dbReference type="Proteomes" id="UP000193986"/>
    </source>
</evidence>
<evidence type="ECO:0000259" key="2">
    <source>
        <dbReference type="Pfam" id="PF20152"/>
    </source>
</evidence>
<keyword evidence="1" id="KW-0812">Transmembrane</keyword>
<feature type="transmembrane region" description="Helical" evidence="1">
    <location>
        <begin position="41"/>
        <end position="67"/>
    </location>
</feature>
<feature type="transmembrane region" description="Helical" evidence="1">
    <location>
        <begin position="6"/>
        <end position="29"/>
    </location>
</feature>
<reference evidence="3 4" key="1">
    <citation type="submission" date="2016-07" db="EMBL/GenBank/DDBJ databases">
        <title>Pervasive Adenine N6-methylation of Active Genes in Fungi.</title>
        <authorList>
            <consortium name="DOE Joint Genome Institute"/>
            <person name="Mondo S.J."/>
            <person name="Dannebaum R.O."/>
            <person name="Kuo R.C."/>
            <person name="Labutti K."/>
            <person name="Haridas S."/>
            <person name="Kuo A."/>
            <person name="Salamov A."/>
            <person name="Ahrendt S.R."/>
            <person name="Lipzen A."/>
            <person name="Sullivan W."/>
            <person name="Andreopoulos W.B."/>
            <person name="Clum A."/>
            <person name="Lindquist E."/>
            <person name="Daum C."/>
            <person name="Ramamoorthy G.K."/>
            <person name="Gryganskyi A."/>
            <person name="Culley D."/>
            <person name="Magnuson J.K."/>
            <person name="James T.Y."/>
            <person name="O'Malley M.A."/>
            <person name="Stajich J.E."/>
            <person name="Spatafora J.W."/>
            <person name="Visel A."/>
            <person name="Grigoriev I.V."/>
        </authorList>
    </citation>
    <scope>NUCLEOTIDE SEQUENCE [LARGE SCALE GENOMIC DNA]</scope>
    <source>
        <strain evidence="3 4">68-887.2</strain>
    </source>
</reference>
<dbReference type="Proteomes" id="UP000193986">
    <property type="component" value="Unassembled WGS sequence"/>
</dbReference>
<evidence type="ECO:0000256" key="1">
    <source>
        <dbReference type="SAM" id="Phobius"/>
    </source>
</evidence>
<comment type="caution">
    <text evidence="3">The sequence shown here is derived from an EMBL/GenBank/DDBJ whole genome shotgun (WGS) entry which is preliminary data.</text>
</comment>
<evidence type="ECO:0000313" key="3">
    <source>
        <dbReference type="EMBL" id="ORY26229.1"/>
    </source>
</evidence>
<dbReference type="EMBL" id="MCFC01000049">
    <property type="protein sequence ID" value="ORY26229.1"/>
    <property type="molecule type" value="Genomic_DNA"/>
</dbReference>
<name>A0A1Y2AUJ7_9TREE</name>
<organism evidence="3 4">
    <name type="scientific">Naematelia encephala</name>
    <dbReference type="NCBI Taxonomy" id="71784"/>
    <lineage>
        <taxon>Eukaryota</taxon>
        <taxon>Fungi</taxon>
        <taxon>Dikarya</taxon>
        <taxon>Basidiomycota</taxon>
        <taxon>Agaricomycotina</taxon>
        <taxon>Tremellomycetes</taxon>
        <taxon>Tremellales</taxon>
        <taxon>Naemateliaceae</taxon>
        <taxon>Naematelia</taxon>
    </lineage>
</organism>
<feature type="transmembrane region" description="Helical" evidence="1">
    <location>
        <begin position="116"/>
        <end position="145"/>
    </location>
</feature>